<dbReference type="AlphaFoldDB" id="A0A2Z6SAW7"/>
<dbReference type="EMBL" id="BLAL01000075">
    <property type="protein sequence ID" value="GES83961.1"/>
    <property type="molecule type" value="Genomic_DNA"/>
</dbReference>
<dbReference type="EMBL" id="BEXD01003668">
    <property type="protein sequence ID" value="GBC01709.1"/>
    <property type="molecule type" value="Genomic_DNA"/>
</dbReference>
<organism evidence="1 3">
    <name type="scientific">Rhizophagus clarus</name>
    <dbReference type="NCBI Taxonomy" id="94130"/>
    <lineage>
        <taxon>Eukaryota</taxon>
        <taxon>Fungi</taxon>
        <taxon>Fungi incertae sedis</taxon>
        <taxon>Mucoromycota</taxon>
        <taxon>Glomeromycotina</taxon>
        <taxon>Glomeromycetes</taxon>
        <taxon>Glomerales</taxon>
        <taxon>Glomeraceae</taxon>
        <taxon>Rhizophagus</taxon>
    </lineage>
</organism>
<accession>A0A2Z6SAW7</accession>
<protein>
    <submittedName>
        <fullName evidence="1">Uncharacterized protein</fullName>
    </submittedName>
</protein>
<evidence type="ECO:0000313" key="2">
    <source>
        <dbReference type="EMBL" id="GES83961.1"/>
    </source>
</evidence>
<evidence type="ECO:0000313" key="3">
    <source>
        <dbReference type="Proteomes" id="UP000247702"/>
    </source>
</evidence>
<sequence length="92" mass="10925">MIVYLKCKKLKTVFIDDRNTLNGVIYYDLEILKIEQSDLNVISSIVEHSGGRLEKILFKPYDAIGYKYDMRIKNFYEDSLKFIRNIHENCLN</sequence>
<comment type="caution">
    <text evidence="1">The sequence shown here is derived from an EMBL/GenBank/DDBJ whole genome shotgun (WGS) entry which is preliminary data.</text>
</comment>
<name>A0A2Z6SAW7_9GLOM</name>
<reference evidence="2" key="2">
    <citation type="submission" date="2019-10" db="EMBL/GenBank/DDBJ databases">
        <title>Conservation and host-specific expression of non-tandemly repeated heterogenous ribosome RNA gene in arbuscular mycorrhizal fungi.</title>
        <authorList>
            <person name="Maeda T."/>
            <person name="Kobayashi Y."/>
            <person name="Nakagawa T."/>
            <person name="Ezawa T."/>
            <person name="Yamaguchi K."/>
            <person name="Bino T."/>
            <person name="Nishimoto Y."/>
            <person name="Shigenobu S."/>
            <person name="Kawaguchi M."/>
        </authorList>
    </citation>
    <scope>NUCLEOTIDE SEQUENCE</scope>
    <source>
        <strain evidence="2">HR1</strain>
    </source>
</reference>
<dbReference type="Proteomes" id="UP000247702">
    <property type="component" value="Unassembled WGS sequence"/>
</dbReference>
<gene>
    <name evidence="2" type="ORF">RCL2_001110400</name>
    <name evidence="1" type="ORF">RclHR1_00430026</name>
</gene>
<proteinExistence type="predicted"/>
<dbReference type="Proteomes" id="UP000615446">
    <property type="component" value="Unassembled WGS sequence"/>
</dbReference>
<reference evidence="1 3" key="1">
    <citation type="submission" date="2017-11" db="EMBL/GenBank/DDBJ databases">
        <title>The genome of Rhizophagus clarus HR1 reveals common genetic basis of auxotrophy among arbuscular mycorrhizal fungi.</title>
        <authorList>
            <person name="Kobayashi Y."/>
        </authorList>
    </citation>
    <scope>NUCLEOTIDE SEQUENCE [LARGE SCALE GENOMIC DNA]</scope>
    <source>
        <strain evidence="1 3">HR1</strain>
    </source>
</reference>
<evidence type="ECO:0000313" key="1">
    <source>
        <dbReference type="EMBL" id="GBC01709.1"/>
    </source>
</evidence>
<keyword evidence="3" id="KW-1185">Reference proteome</keyword>